<protein>
    <submittedName>
        <fullName evidence="1">Uncharacterized protein</fullName>
    </submittedName>
</protein>
<dbReference type="EMBL" id="JOTM01000005">
    <property type="protein sequence ID" value="KEK24769.1"/>
    <property type="molecule type" value="Genomic_DNA"/>
</dbReference>
<sequence length="128" mass="15471">MRRGKRAVYRGQEYEYITKDNKIYKLFVREQSLAPDDFELNEKGNYQNFVMRDELDEVYYIEQYAKYKRHTFQIWEMEGDRVLLGGASSSIAKEVGFSPSEVPWERGLYKKWIPKNEIEDIWEEKKPL</sequence>
<dbReference type="Proteomes" id="UP000027778">
    <property type="component" value="Unassembled WGS sequence"/>
</dbReference>
<dbReference type="AlphaFoldDB" id="A0A073KBW0"/>
<name>A0A073KBW0_9BACI</name>
<comment type="caution">
    <text evidence="1">The sequence shown here is derived from an EMBL/GenBank/DDBJ whole genome shotgun (WGS) entry which is preliminary data.</text>
</comment>
<accession>A0A073KBW0</accession>
<proteinExistence type="predicted"/>
<reference evidence="1 2" key="1">
    <citation type="submission" date="2014-06" db="EMBL/GenBank/DDBJ databases">
        <title>Draft genome sequence of Bacillus gaemokensis JCM 15801 (MCCC 1A00707).</title>
        <authorList>
            <person name="Lai Q."/>
            <person name="Liu Y."/>
            <person name="Shao Z."/>
        </authorList>
    </citation>
    <scope>NUCLEOTIDE SEQUENCE [LARGE SCALE GENOMIC DNA]</scope>
    <source>
        <strain evidence="1 2">JCM 15801</strain>
    </source>
</reference>
<evidence type="ECO:0000313" key="2">
    <source>
        <dbReference type="Proteomes" id="UP000027778"/>
    </source>
</evidence>
<dbReference type="OrthoDB" id="2869483at2"/>
<dbReference type="STRING" id="574375.AZF08_09380"/>
<organism evidence="1 2">
    <name type="scientific">Bacillus gaemokensis</name>
    <dbReference type="NCBI Taxonomy" id="574375"/>
    <lineage>
        <taxon>Bacteria</taxon>
        <taxon>Bacillati</taxon>
        <taxon>Bacillota</taxon>
        <taxon>Bacilli</taxon>
        <taxon>Bacillales</taxon>
        <taxon>Bacillaceae</taxon>
        <taxon>Bacillus</taxon>
        <taxon>Bacillus cereus group</taxon>
    </lineage>
</organism>
<keyword evidence="2" id="KW-1185">Reference proteome</keyword>
<evidence type="ECO:0000313" key="1">
    <source>
        <dbReference type="EMBL" id="KEK24769.1"/>
    </source>
</evidence>
<gene>
    <name evidence="1" type="ORF">BAGA_24275</name>
</gene>
<dbReference type="RefSeq" id="WP_033674134.1">
    <property type="nucleotide sequence ID" value="NZ_JOTM01000005.1"/>
</dbReference>